<comment type="similarity">
    <text evidence="3 7">Belongs to the MoeA family.</text>
</comment>
<dbReference type="AlphaFoldDB" id="A0A921MEI6"/>
<keyword evidence="7" id="KW-0808">Transferase</keyword>
<dbReference type="PANTHER" id="PTHR10192:SF5">
    <property type="entry name" value="GEPHYRIN"/>
    <property type="match status" value="1"/>
</dbReference>
<evidence type="ECO:0000256" key="4">
    <source>
        <dbReference type="ARBA" id="ARBA00022505"/>
    </source>
</evidence>
<evidence type="ECO:0000256" key="8">
    <source>
        <dbReference type="SAM" id="MobiDB-lite"/>
    </source>
</evidence>
<dbReference type="SUPFAM" id="SSF63882">
    <property type="entry name" value="MoeA N-terminal region -like"/>
    <property type="match status" value="1"/>
</dbReference>
<dbReference type="InterPro" id="IPR036135">
    <property type="entry name" value="MoeA_linker/N_sf"/>
</dbReference>
<evidence type="ECO:0000313" key="10">
    <source>
        <dbReference type="EMBL" id="HJG80632.1"/>
    </source>
</evidence>
<dbReference type="Gene3D" id="2.40.340.10">
    <property type="entry name" value="MoeA, C-terminal, domain IV"/>
    <property type="match status" value="1"/>
</dbReference>
<feature type="region of interest" description="Disordered" evidence="8">
    <location>
        <begin position="1"/>
        <end position="21"/>
    </location>
</feature>
<evidence type="ECO:0000259" key="9">
    <source>
        <dbReference type="SMART" id="SM00852"/>
    </source>
</evidence>
<evidence type="ECO:0000313" key="11">
    <source>
        <dbReference type="Proteomes" id="UP000784435"/>
    </source>
</evidence>
<keyword evidence="4 7" id="KW-0500">Molybdenum</keyword>
<dbReference type="Pfam" id="PF03454">
    <property type="entry name" value="MoeA_C"/>
    <property type="match status" value="1"/>
</dbReference>
<dbReference type="GO" id="GO:0005829">
    <property type="term" value="C:cytosol"/>
    <property type="evidence" value="ECO:0007669"/>
    <property type="project" value="TreeGrafter"/>
</dbReference>
<evidence type="ECO:0000256" key="7">
    <source>
        <dbReference type="RuleBase" id="RU365090"/>
    </source>
</evidence>
<dbReference type="GO" id="GO:0061599">
    <property type="term" value="F:molybdopterin molybdotransferase activity"/>
    <property type="evidence" value="ECO:0007669"/>
    <property type="project" value="UniProtKB-UniRule"/>
</dbReference>
<dbReference type="Gene3D" id="3.90.105.10">
    <property type="entry name" value="Molybdopterin biosynthesis moea protein, domain 2"/>
    <property type="match status" value="1"/>
</dbReference>
<gene>
    <name evidence="10" type="ORF">K8V08_09505</name>
</gene>
<comment type="function">
    <text evidence="1 7">Catalyzes the insertion of molybdate into adenylated molybdopterin with the concomitant release of AMP.</text>
</comment>
<dbReference type="Proteomes" id="UP000784435">
    <property type="component" value="Unassembled WGS sequence"/>
</dbReference>
<protein>
    <recommendedName>
        <fullName evidence="7">Molybdopterin molybdenumtransferase</fullName>
        <ecNumber evidence="7">2.10.1.1</ecNumber>
    </recommendedName>
</protein>
<accession>A0A921MEI6</accession>
<dbReference type="InterPro" id="IPR036425">
    <property type="entry name" value="MoaB/Mog-like_dom_sf"/>
</dbReference>
<comment type="pathway">
    <text evidence="2 7">Cofactor biosynthesis; molybdopterin biosynthesis.</text>
</comment>
<sequence>MTAPGVPASPPAVQGPFRSWSQPRSVDQHVDLLVQALSTRALGQENVRVTEALRRVLVGDFRAPTDLPRFDDSQMDGFALASAATPGTFDVTGVTPAGHTGEEVPAGAATAIMTGAPVPPGTDAVVPVEATDGFDAPAIRVDAVSAGQFVRHRGSDIQEGDRALPADVPLPPAALGVLAAFGLVEVPVRVRPRVLIVAGGDEVAVPGETLRPGQLYDANTALLTAVLRSAGAAVADSIVVNDDVDDFRTVLAERIRAVEPDLVVTSGGISAGRFEVVQQSLADGADLDGYAPHVGFGSIAMQPGGPQGAGVLRCDEGTTVPIVCFPGNPVSTWISAHVLLRDAIARAWRTCAPARRISAALVEEVTPLPTRTQMRRACTGVGLRADGTVDTDSTQLRTHALAGTSSHLLATAARADSLIVVPPGDAPLPAGTPVEVVLL</sequence>
<name>A0A921MEI6_9MICO</name>
<dbReference type="NCBIfam" id="NF045515">
    <property type="entry name" value="Glp_gephyrin"/>
    <property type="match status" value="1"/>
</dbReference>
<keyword evidence="7" id="KW-0479">Metal-binding</keyword>
<reference evidence="10" key="2">
    <citation type="submission" date="2021-09" db="EMBL/GenBank/DDBJ databases">
        <authorList>
            <person name="Gilroy R."/>
        </authorList>
    </citation>
    <scope>NUCLEOTIDE SEQUENCE</scope>
    <source>
        <strain evidence="10">ChiGjej5B5-7349</strain>
    </source>
</reference>
<dbReference type="Gene3D" id="3.40.980.10">
    <property type="entry name" value="MoaB/Mog-like domain"/>
    <property type="match status" value="1"/>
</dbReference>
<dbReference type="SUPFAM" id="SSF53218">
    <property type="entry name" value="Molybdenum cofactor biosynthesis proteins"/>
    <property type="match status" value="1"/>
</dbReference>
<evidence type="ECO:0000256" key="3">
    <source>
        <dbReference type="ARBA" id="ARBA00010763"/>
    </source>
</evidence>
<comment type="catalytic activity">
    <reaction evidence="6">
        <text>adenylyl-molybdopterin + molybdate = Mo-molybdopterin + AMP + H(+)</text>
        <dbReference type="Rhea" id="RHEA:35047"/>
        <dbReference type="ChEBI" id="CHEBI:15378"/>
        <dbReference type="ChEBI" id="CHEBI:36264"/>
        <dbReference type="ChEBI" id="CHEBI:62727"/>
        <dbReference type="ChEBI" id="CHEBI:71302"/>
        <dbReference type="ChEBI" id="CHEBI:456215"/>
        <dbReference type="EC" id="2.10.1.1"/>
    </reaction>
</comment>
<comment type="caution">
    <text evidence="10">The sequence shown here is derived from an EMBL/GenBank/DDBJ whole genome shotgun (WGS) entry which is preliminary data.</text>
</comment>
<dbReference type="InterPro" id="IPR001453">
    <property type="entry name" value="MoaB/Mog_dom"/>
</dbReference>
<dbReference type="CDD" id="cd00887">
    <property type="entry name" value="MoeA"/>
    <property type="match status" value="1"/>
</dbReference>
<reference evidence="10" key="1">
    <citation type="journal article" date="2021" name="PeerJ">
        <title>Extensive microbial diversity within the chicken gut microbiome revealed by metagenomics and culture.</title>
        <authorList>
            <person name="Gilroy R."/>
            <person name="Ravi A."/>
            <person name="Getino M."/>
            <person name="Pursley I."/>
            <person name="Horton D.L."/>
            <person name="Alikhan N.F."/>
            <person name="Baker D."/>
            <person name="Gharbi K."/>
            <person name="Hall N."/>
            <person name="Watson M."/>
            <person name="Adriaenssens E.M."/>
            <person name="Foster-Nyarko E."/>
            <person name="Jarju S."/>
            <person name="Secka A."/>
            <person name="Antonio M."/>
            <person name="Oren A."/>
            <person name="Chaudhuri R.R."/>
            <person name="La Ragione R."/>
            <person name="Hildebrand F."/>
            <person name="Pallen M.J."/>
        </authorList>
    </citation>
    <scope>NUCLEOTIDE SEQUENCE</scope>
    <source>
        <strain evidence="10">ChiGjej5B5-7349</strain>
    </source>
</reference>
<dbReference type="SMART" id="SM00852">
    <property type="entry name" value="MoCF_biosynth"/>
    <property type="match status" value="1"/>
</dbReference>
<dbReference type="InterPro" id="IPR005111">
    <property type="entry name" value="MoeA_C_domain_IV"/>
</dbReference>
<dbReference type="Pfam" id="PF00994">
    <property type="entry name" value="MoCF_biosynth"/>
    <property type="match status" value="1"/>
</dbReference>
<evidence type="ECO:0000256" key="2">
    <source>
        <dbReference type="ARBA" id="ARBA00005046"/>
    </source>
</evidence>
<dbReference type="EC" id="2.10.1.1" evidence="7"/>
<dbReference type="InterPro" id="IPR005110">
    <property type="entry name" value="MoeA_linker/N"/>
</dbReference>
<dbReference type="InterPro" id="IPR036688">
    <property type="entry name" value="MoeA_C_domain_IV_sf"/>
</dbReference>
<dbReference type="Gene3D" id="2.170.190.11">
    <property type="entry name" value="Molybdopterin biosynthesis moea protein, domain 3"/>
    <property type="match status" value="1"/>
</dbReference>
<evidence type="ECO:0000256" key="6">
    <source>
        <dbReference type="ARBA" id="ARBA00047317"/>
    </source>
</evidence>
<dbReference type="GO" id="GO:0046872">
    <property type="term" value="F:metal ion binding"/>
    <property type="evidence" value="ECO:0007669"/>
    <property type="project" value="UniProtKB-UniRule"/>
</dbReference>
<dbReference type="PANTHER" id="PTHR10192">
    <property type="entry name" value="MOLYBDOPTERIN BIOSYNTHESIS PROTEIN"/>
    <property type="match status" value="1"/>
</dbReference>
<dbReference type="InterPro" id="IPR038987">
    <property type="entry name" value="MoeA-like"/>
</dbReference>
<dbReference type="GO" id="GO:0006777">
    <property type="term" value="P:Mo-molybdopterin cofactor biosynthetic process"/>
    <property type="evidence" value="ECO:0007669"/>
    <property type="project" value="UniProtKB-UniRule"/>
</dbReference>
<comment type="cofactor">
    <cofactor evidence="7">
        <name>Mg(2+)</name>
        <dbReference type="ChEBI" id="CHEBI:18420"/>
    </cofactor>
</comment>
<organism evidence="10 11">
    <name type="scientific">Brevibacterium senegalense</name>
    <dbReference type="NCBI Taxonomy" id="1033736"/>
    <lineage>
        <taxon>Bacteria</taxon>
        <taxon>Bacillati</taxon>
        <taxon>Actinomycetota</taxon>
        <taxon>Actinomycetes</taxon>
        <taxon>Micrococcales</taxon>
        <taxon>Brevibacteriaceae</taxon>
        <taxon>Brevibacterium</taxon>
    </lineage>
</organism>
<evidence type="ECO:0000256" key="1">
    <source>
        <dbReference type="ARBA" id="ARBA00002901"/>
    </source>
</evidence>
<dbReference type="Pfam" id="PF03453">
    <property type="entry name" value="MoeA_N"/>
    <property type="match status" value="1"/>
</dbReference>
<dbReference type="EMBL" id="DYUK01000204">
    <property type="protein sequence ID" value="HJG80632.1"/>
    <property type="molecule type" value="Genomic_DNA"/>
</dbReference>
<dbReference type="SUPFAM" id="SSF63867">
    <property type="entry name" value="MoeA C-terminal domain-like"/>
    <property type="match status" value="1"/>
</dbReference>
<proteinExistence type="inferred from homology"/>
<keyword evidence="7" id="KW-0460">Magnesium</keyword>
<feature type="domain" description="MoaB/Mog" evidence="9">
    <location>
        <begin position="195"/>
        <end position="346"/>
    </location>
</feature>
<keyword evidence="5 7" id="KW-0501">Molybdenum cofactor biosynthesis</keyword>
<evidence type="ECO:0000256" key="5">
    <source>
        <dbReference type="ARBA" id="ARBA00023150"/>
    </source>
</evidence>